<sequence length="70" mass="7839">MKTKLKPKPTGIYHPQSRLQWYAVAFETAAGEPYIIAAPTRRGAIRHAARHTAATKMIVERINITKGPKQ</sequence>
<gene>
    <name evidence="1" type="ORF">UFOVP612_6</name>
</gene>
<name>A0A6J5N559_9CAUD</name>
<accession>A0A6J5N559</accession>
<organism evidence="1">
    <name type="scientific">uncultured Caudovirales phage</name>
    <dbReference type="NCBI Taxonomy" id="2100421"/>
    <lineage>
        <taxon>Viruses</taxon>
        <taxon>Duplodnaviria</taxon>
        <taxon>Heunggongvirae</taxon>
        <taxon>Uroviricota</taxon>
        <taxon>Caudoviricetes</taxon>
        <taxon>Peduoviridae</taxon>
        <taxon>Maltschvirus</taxon>
        <taxon>Maltschvirus maltsch</taxon>
    </lineage>
</organism>
<evidence type="ECO:0000313" key="1">
    <source>
        <dbReference type="EMBL" id="CAB4152400.1"/>
    </source>
</evidence>
<reference evidence="1" key="1">
    <citation type="submission" date="2020-04" db="EMBL/GenBank/DDBJ databases">
        <authorList>
            <person name="Chiriac C."/>
            <person name="Salcher M."/>
            <person name="Ghai R."/>
            <person name="Kavagutti S V."/>
        </authorList>
    </citation>
    <scope>NUCLEOTIDE SEQUENCE</scope>
</reference>
<protein>
    <submittedName>
        <fullName evidence="1">Uncharacterized protein</fullName>
    </submittedName>
</protein>
<proteinExistence type="predicted"/>
<dbReference type="EMBL" id="LR796574">
    <property type="protein sequence ID" value="CAB4152400.1"/>
    <property type="molecule type" value="Genomic_DNA"/>
</dbReference>